<dbReference type="Gene3D" id="1.20.120.1190">
    <property type="match status" value="1"/>
</dbReference>
<reference evidence="3 4" key="1">
    <citation type="journal article" date="2008" name="Genome Biol.">
        <title>A genomic analysis of the archaeal system Ignicoccus hospitalis-Nanoarchaeum equitans.</title>
        <authorList>
            <person name="Podar M."/>
            <person name="Anderson I."/>
            <person name="Makarova K.S."/>
            <person name="Elkins J.G."/>
            <person name="Ivanova N."/>
            <person name="Wall M.A."/>
            <person name="Lykidis A."/>
            <person name="Mavromatis K."/>
            <person name="Sun H."/>
            <person name="Hudson M.E."/>
            <person name="Chen W."/>
            <person name="Deciu C."/>
            <person name="Hutchison D."/>
            <person name="Eads J.R."/>
            <person name="Anderson A."/>
            <person name="Fernandes F."/>
            <person name="Szeto E."/>
            <person name="Lapidus A."/>
            <person name="Kyrpides N.C."/>
            <person name="Saier M.H.Jr."/>
            <person name="Richardson P.M."/>
            <person name="Rachel R."/>
            <person name="Huber H."/>
            <person name="Eisen J.A."/>
            <person name="Koonin E.V."/>
            <person name="Keller M."/>
            <person name="Stetter K.O."/>
        </authorList>
    </citation>
    <scope>NUCLEOTIDE SEQUENCE [LARGE SCALE GENOMIC DNA]</scope>
    <source>
        <strain evidence="4">KIN4/I / DSM 18386 / JCM 14125</strain>
    </source>
</reference>
<dbReference type="EMBL" id="CP000816">
    <property type="protein sequence ID" value="ABU82225.1"/>
    <property type="molecule type" value="Genomic_DNA"/>
</dbReference>
<evidence type="ECO:0000313" key="4">
    <source>
        <dbReference type="Proteomes" id="UP000000262"/>
    </source>
</evidence>
<sequence length="341" mass="38901">MLKDPPNYFRHLHVPTADEIVKKVLKRYPELKPKSKRPKHIIELEINRVNLTYQIIIDKLSFLDKLPKPESMHPFYLELASLTVPYQKYWAAASGLKRLREKLKEMWEDYRALVRAAVSLEEAARFRREAVGRALSMVRRSRGALSTIREFKYAVASLPSVDFEEPRIVVAGMPSSGKSSFVKAVSTAEVEVASYPFTTKQVHLGHFERGGRRFQVVDTPGILDRPWDSLNEIERKAVIAIRHLPNVLLFLYDVSEEGYGVEEQTEVLDNVINVVGKEKVVVALNKIDVANERKVELAEEEASRRGLRTFKLSLKTGEGLEELLEELVRRAEEDLSAAPKP</sequence>
<dbReference type="GeneID" id="58786888"/>
<dbReference type="PROSITE" id="PS51710">
    <property type="entry name" value="G_OBG"/>
    <property type="match status" value="1"/>
</dbReference>
<dbReference type="SUPFAM" id="SSF52540">
    <property type="entry name" value="P-loop containing nucleoside triphosphate hydrolases"/>
    <property type="match status" value="1"/>
</dbReference>
<dbReference type="AlphaFoldDB" id="A8ABC3"/>
<dbReference type="HOGENOM" id="CLU_011784_0_0_2"/>
<dbReference type="PhylomeDB" id="A8ABC3"/>
<feature type="domain" description="OBG-type G" evidence="2">
    <location>
        <begin position="166"/>
        <end position="332"/>
    </location>
</feature>
<dbReference type="NCBIfam" id="TIGR00231">
    <property type="entry name" value="small_GTP"/>
    <property type="match status" value="1"/>
</dbReference>
<dbReference type="InterPro" id="IPR031167">
    <property type="entry name" value="G_OBG"/>
</dbReference>
<gene>
    <name evidence="3" type="ordered locus">Igni_1047</name>
</gene>
<dbReference type="Pfam" id="PF17835">
    <property type="entry name" value="NOG1_N"/>
    <property type="match status" value="1"/>
</dbReference>
<dbReference type="InterPro" id="IPR005225">
    <property type="entry name" value="Small_GTP-bd"/>
</dbReference>
<dbReference type="PANTHER" id="PTHR45759">
    <property type="entry name" value="NUCLEOLAR GTP-BINDING PROTEIN 1"/>
    <property type="match status" value="1"/>
</dbReference>
<dbReference type="InterPro" id="IPR027417">
    <property type="entry name" value="P-loop_NTPase"/>
</dbReference>
<evidence type="ECO:0000313" key="3">
    <source>
        <dbReference type="EMBL" id="ABU82225.1"/>
    </source>
</evidence>
<dbReference type="Gene3D" id="3.40.50.300">
    <property type="entry name" value="P-loop containing nucleotide triphosphate hydrolases"/>
    <property type="match status" value="1"/>
</dbReference>
<evidence type="ECO:0000256" key="1">
    <source>
        <dbReference type="ARBA" id="ARBA00022741"/>
    </source>
</evidence>
<keyword evidence="4" id="KW-1185">Reference proteome</keyword>
<dbReference type="Pfam" id="PF01926">
    <property type="entry name" value="MMR_HSR1"/>
    <property type="match status" value="1"/>
</dbReference>
<accession>A8ABC3</accession>
<dbReference type="OrthoDB" id="147673at2157"/>
<dbReference type="Proteomes" id="UP000000262">
    <property type="component" value="Chromosome"/>
</dbReference>
<dbReference type="InterPro" id="IPR006073">
    <property type="entry name" value="GTP-bd"/>
</dbReference>
<dbReference type="PRINTS" id="PR00326">
    <property type="entry name" value="GTP1OBG"/>
</dbReference>
<proteinExistence type="predicted"/>
<organism evidence="3 4">
    <name type="scientific">Ignicoccus hospitalis (strain KIN4/I / DSM 18386 / JCM 14125)</name>
    <dbReference type="NCBI Taxonomy" id="453591"/>
    <lineage>
        <taxon>Archaea</taxon>
        <taxon>Thermoproteota</taxon>
        <taxon>Thermoprotei</taxon>
        <taxon>Desulfurococcales</taxon>
        <taxon>Desulfurococcaceae</taxon>
        <taxon>Ignicoccus</taxon>
    </lineage>
</organism>
<name>A8ABC3_IGNH4</name>
<protein>
    <submittedName>
        <fullName evidence="3">Small GTP-binding protein</fullName>
    </submittedName>
</protein>
<dbReference type="eggNOG" id="arCOG00352">
    <property type="taxonomic scope" value="Archaea"/>
</dbReference>
<evidence type="ECO:0000259" key="2">
    <source>
        <dbReference type="PROSITE" id="PS51710"/>
    </source>
</evidence>
<dbReference type="STRING" id="453591.Igni_1047"/>
<keyword evidence="1" id="KW-0547">Nucleotide-binding</keyword>
<dbReference type="KEGG" id="iho:Igni_1047"/>
<dbReference type="InterPro" id="IPR041623">
    <property type="entry name" value="NOG1_N"/>
</dbReference>
<dbReference type="RefSeq" id="WP_012123189.1">
    <property type="nucleotide sequence ID" value="NC_009776.1"/>
</dbReference>
<dbReference type="GO" id="GO:0005525">
    <property type="term" value="F:GTP binding"/>
    <property type="evidence" value="ECO:0007669"/>
    <property type="project" value="InterPro"/>
</dbReference>